<feature type="transmembrane region" description="Helical" evidence="6">
    <location>
        <begin position="126"/>
        <end position="144"/>
    </location>
</feature>
<feature type="transmembrane region" description="Helical" evidence="6">
    <location>
        <begin position="12"/>
        <end position="30"/>
    </location>
</feature>
<dbReference type="PANTHER" id="PTHR42920">
    <property type="entry name" value="OS03G0707200 PROTEIN-RELATED"/>
    <property type="match status" value="1"/>
</dbReference>
<keyword evidence="2" id="KW-1003">Cell membrane</keyword>
<feature type="transmembrane region" description="Helical" evidence="6">
    <location>
        <begin position="69"/>
        <end position="89"/>
    </location>
</feature>
<feature type="transmembrane region" description="Helical" evidence="6">
    <location>
        <begin position="269"/>
        <end position="292"/>
    </location>
</feature>
<feature type="domain" description="EamA" evidence="7">
    <location>
        <begin position="150"/>
        <end position="283"/>
    </location>
</feature>
<dbReference type="RefSeq" id="WP_105591355.1">
    <property type="nucleotide sequence ID" value="NZ_PDET01000002.1"/>
</dbReference>
<feature type="transmembrane region" description="Helical" evidence="6">
    <location>
        <begin position="150"/>
        <end position="169"/>
    </location>
</feature>
<evidence type="ECO:0000256" key="4">
    <source>
        <dbReference type="ARBA" id="ARBA00022989"/>
    </source>
</evidence>
<evidence type="ECO:0000256" key="1">
    <source>
        <dbReference type="ARBA" id="ARBA00004651"/>
    </source>
</evidence>
<evidence type="ECO:0000256" key="2">
    <source>
        <dbReference type="ARBA" id="ARBA00022475"/>
    </source>
</evidence>
<accession>A0A2S9IG57</accession>
<proteinExistence type="predicted"/>
<dbReference type="GO" id="GO:0005886">
    <property type="term" value="C:plasma membrane"/>
    <property type="evidence" value="ECO:0007669"/>
    <property type="project" value="UniProtKB-SubCell"/>
</dbReference>
<feature type="transmembrane region" description="Helical" evidence="6">
    <location>
        <begin position="181"/>
        <end position="200"/>
    </location>
</feature>
<comment type="caution">
    <text evidence="8">The sequence shown here is derived from an EMBL/GenBank/DDBJ whole genome shotgun (WGS) entry which is preliminary data.</text>
</comment>
<keyword evidence="5 6" id="KW-0472">Membrane</keyword>
<dbReference type="InterPro" id="IPR051258">
    <property type="entry name" value="Diverse_Substrate_Transporter"/>
</dbReference>
<evidence type="ECO:0000256" key="5">
    <source>
        <dbReference type="ARBA" id="ARBA00023136"/>
    </source>
</evidence>
<dbReference type="InterPro" id="IPR037185">
    <property type="entry name" value="EmrE-like"/>
</dbReference>
<feature type="transmembrane region" description="Helical" evidence="6">
    <location>
        <begin position="212"/>
        <end position="231"/>
    </location>
</feature>
<dbReference type="Proteomes" id="UP000239181">
    <property type="component" value="Unassembled WGS sequence"/>
</dbReference>
<feature type="domain" description="EamA" evidence="7">
    <location>
        <begin position="11"/>
        <end position="141"/>
    </location>
</feature>
<gene>
    <name evidence="8" type="ORF">CQW29_03675</name>
</gene>
<feature type="transmembrane region" description="Helical" evidence="6">
    <location>
        <begin position="101"/>
        <end position="119"/>
    </location>
</feature>
<protein>
    <submittedName>
        <fullName evidence="8">EamA family transporter</fullName>
    </submittedName>
</protein>
<dbReference type="InterPro" id="IPR000620">
    <property type="entry name" value="EamA_dom"/>
</dbReference>
<feature type="transmembrane region" description="Helical" evidence="6">
    <location>
        <begin position="36"/>
        <end position="57"/>
    </location>
</feature>
<evidence type="ECO:0000259" key="7">
    <source>
        <dbReference type="Pfam" id="PF00892"/>
    </source>
</evidence>
<sequence>MNEVTTRKRWIAELLLVCVAAGWGIGFPVMKQAVALHPVLMVLGLRFLLSTLLMLPFSAKSLAGIGGRTYLAGISLGLLLGAAFVFLILGLQTTTASNTGFLAGLAVVWVLLLSGPLAGKLPSASAIIAVLFGVAGLLVMSGMHDWHLQWGDSLVIIGSVFTALHILALDKLSVRHNNTALTFLQVATMAAVIMLMQHATGGEWFPQAWDSSLVWVLLVTALFSTVIAFWVQTHYQRYTSPTRAVLIYNLEPVFSALFAVWLLHESLSVNVLLGGALILTGMCMPGLISVLAQRFGKEKVPAAGAID</sequence>
<evidence type="ECO:0000313" key="8">
    <source>
        <dbReference type="EMBL" id="PRD16775.1"/>
    </source>
</evidence>
<evidence type="ECO:0000256" key="6">
    <source>
        <dbReference type="SAM" id="Phobius"/>
    </source>
</evidence>
<dbReference type="AlphaFoldDB" id="A0A2S9IG57"/>
<keyword evidence="9" id="KW-1185">Reference proteome</keyword>
<comment type="subcellular location">
    <subcellularLocation>
        <location evidence="1">Cell membrane</location>
        <topology evidence="1">Multi-pass membrane protein</topology>
    </subcellularLocation>
</comment>
<reference evidence="8 9" key="1">
    <citation type="submission" date="2017-10" db="EMBL/GenBank/DDBJ databases">
        <title>Draft genome of two endophytic bacteria isolated from 'guarana' Paullinia cupana (Mart.) Ducke.</title>
        <authorList>
            <person name="Siqueira K.A."/>
            <person name="Liotti R.G."/>
            <person name="Mendes T.A."/>
            <person name="Soares M.A."/>
        </authorList>
    </citation>
    <scope>NUCLEOTIDE SEQUENCE [LARGE SCALE GENOMIC DNA]</scope>
    <source>
        <strain evidence="8 9">342</strain>
    </source>
</reference>
<dbReference type="Pfam" id="PF00892">
    <property type="entry name" value="EamA"/>
    <property type="match status" value="2"/>
</dbReference>
<evidence type="ECO:0000256" key="3">
    <source>
        <dbReference type="ARBA" id="ARBA00022692"/>
    </source>
</evidence>
<name>A0A2S9IG57_9GAMM</name>
<keyword evidence="4 6" id="KW-1133">Transmembrane helix</keyword>
<keyword evidence="3 6" id="KW-0812">Transmembrane</keyword>
<organism evidence="8 9">
    <name type="scientific">Pantoea coffeiphila</name>
    <dbReference type="NCBI Taxonomy" id="1465635"/>
    <lineage>
        <taxon>Bacteria</taxon>
        <taxon>Pseudomonadati</taxon>
        <taxon>Pseudomonadota</taxon>
        <taxon>Gammaproteobacteria</taxon>
        <taxon>Enterobacterales</taxon>
        <taxon>Erwiniaceae</taxon>
        <taxon>Pantoea</taxon>
    </lineage>
</organism>
<dbReference type="PANTHER" id="PTHR42920:SF5">
    <property type="entry name" value="EAMA DOMAIN-CONTAINING PROTEIN"/>
    <property type="match status" value="1"/>
</dbReference>
<dbReference type="SUPFAM" id="SSF103481">
    <property type="entry name" value="Multidrug resistance efflux transporter EmrE"/>
    <property type="match status" value="2"/>
</dbReference>
<feature type="transmembrane region" description="Helical" evidence="6">
    <location>
        <begin position="243"/>
        <end position="263"/>
    </location>
</feature>
<evidence type="ECO:0000313" key="9">
    <source>
        <dbReference type="Proteomes" id="UP000239181"/>
    </source>
</evidence>
<dbReference type="OrthoDB" id="9804865at2"/>
<dbReference type="EMBL" id="PDET01000002">
    <property type="protein sequence ID" value="PRD16775.1"/>
    <property type="molecule type" value="Genomic_DNA"/>
</dbReference>